<organism evidence="2 3">
    <name type="scientific">Puccinia graminis f. sp. tritici</name>
    <dbReference type="NCBI Taxonomy" id="56615"/>
    <lineage>
        <taxon>Eukaryota</taxon>
        <taxon>Fungi</taxon>
        <taxon>Dikarya</taxon>
        <taxon>Basidiomycota</taxon>
        <taxon>Pucciniomycotina</taxon>
        <taxon>Pucciniomycetes</taxon>
        <taxon>Pucciniales</taxon>
        <taxon>Pucciniaceae</taxon>
        <taxon>Puccinia</taxon>
    </lineage>
</organism>
<dbReference type="Proteomes" id="UP000325313">
    <property type="component" value="Unassembled WGS sequence"/>
</dbReference>
<protein>
    <submittedName>
        <fullName evidence="2">Uncharacterized protein</fullName>
    </submittedName>
</protein>
<dbReference type="EMBL" id="VDEP01000438">
    <property type="protein sequence ID" value="KAA1083464.1"/>
    <property type="molecule type" value="Genomic_DNA"/>
</dbReference>
<feature type="compositionally biased region" description="Polar residues" evidence="1">
    <location>
        <begin position="232"/>
        <end position="241"/>
    </location>
</feature>
<dbReference type="AlphaFoldDB" id="A0A5B0N4R0"/>
<evidence type="ECO:0000256" key="1">
    <source>
        <dbReference type="SAM" id="MobiDB-lite"/>
    </source>
</evidence>
<feature type="region of interest" description="Disordered" evidence="1">
    <location>
        <begin position="172"/>
        <end position="205"/>
    </location>
</feature>
<feature type="region of interest" description="Disordered" evidence="1">
    <location>
        <begin position="1"/>
        <end position="23"/>
    </location>
</feature>
<sequence length="312" mass="34720">MSTLPYTNYVDSRNPPPGNTQRSGQLVELERADLGARVSSVDDRLTRVVHYCGSEFRKLTTSFGDLEKKVADLTRSFELRGSSGGVEANAAGLGAPAEDAFERQHLNQGAVPEVASIEVDAGEAAREIRKQEHIRLMALADKTIREARCTIVQAEKTISDVKASLAADFDRCERERGDREDRVQATRDAPLRRQREGSDDKPADHVVTEEGDMRFDYMNRRSIADSRDESAVRTQTHNTDPTPHGEVRMEGQVNGGSAEGQTFQNHKRQIGMLEAGTLPPIVYLATSELTARDEHSINLEHSMRARKRPRLN</sequence>
<reference evidence="2 3" key="1">
    <citation type="submission" date="2019-05" db="EMBL/GenBank/DDBJ databases">
        <title>Emergence of the Ug99 lineage of the wheat stem rust pathogen through somatic hybridization.</title>
        <authorList>
            <person name="Li F."/>
            <person name="Upadhyaya N.M."/>
            <person name="Sperschneider J."/>
            <person name="Matny O."/>
            <person name="Nguyen-Phuc H."/>
            <person name="Mago R."/>
            <person name="Raley C."/>
            <person name="Miller M.E."/>
            <person name="Silverstein K.A.T."/>
            <person name="Henningsen E."/>
            <person name="Hirsch C.D."/>
            <person name="Visser B."/>
            <person name="Pretorius Z.A."/>
            <person name="Steffenson B.J."/>
            <person name="Schwessinger B."/>
            <person name="Dodds P.N."/>
            <person name="Figueroa M."/>
        </authorList>
    </citation>
    <scope>NUCLEOTIDE SEQUENCE [LARGE SCALE GENOMIC DNA]</scope>
    <source>
        <strain evidence="2 3">Ug99</strain>
    </source>
</reference>
<name>A0A5B0N4R0_PUCGR</name>
<feature type="compositionally biased region" description="Polar residues" evidence="1">
    <location>
        <begin position="1"/>
        <end position="11"/>
    </location>
</feature>
<gene>
    <name evidence="2" type="ORF">PGTUg99_034247</name>
</gene>
<evidence type="ECO:0000313" key="3">
    <source>
        <dbReference type="Proteomes" id="UP000325313"/>
    </source>
</evidence>
<feature type="region of interest" description="Disordered" evidence="1">
    <location>
        <begin position="226"/>
        <end position="247"/>
    </location>
</feature>
<accession>A0A5B0N4R0</accession>
<evidence type="ECO:0000313" key="2">
    <source>
        <dbReference type="EMBL" id="KAA1083464.1"/>
    </source>
</evidence>
<comment type="caution">
    <text evidence="2">The sequence shown here is derived from an EMBL/GenBank/DDBJ whole genome shotgun (WGS) entry which is preliminary data.</text>
</comment>
<proteinExistence type="predicted"/>